<organism evidence="5 6">
    <name type="scientific">Strongyloides stercoralis</name>
    <name type="common">Threadworm</name>
    <dbReference type="NCBI Taxonomy" id="6248"/>
    <lineage>
        <taxon>Eukaryota</taxon>
        <taxon>Metazoa</taxon>
        <taxon>Ecdysozoa</taxon>
        <taxon>Nematoda</taxon>
        <taxon>Chromadorea</taxon>
        <taxon>Rhabditida</taxon>
        <taxon>Tylenchina</taxon>
        <taxon>Panagrolaimomorpha</taxon>
        <taxon>Strongyloidoidea</taxon>
        <taxon>Strongyloididae</taxon>
        <taxon>Strongyloides</taxon>
    </lineage>
</organism>
<keyword evidence="1" id="KW-0343">GTPase activation</keyword>
<dbReference type="InterPro" id="IPR057606">
    <property type="entry name" value="SynGAP1-like_PH"/>
</dbReference>
<evidence type="ECO:0000313" key="5">
    <source>
        <dbReference type="Proteomes" id="UP000035681"/>
    </source>
</evidence>
<dbReference type="PANTHER" id="PTHR10194">
    <property type="entry name" value="RAS GTPASE-ACTIVATING PROTEINS"/>
    <property type="match status" value="1"/>
</dbReference>
<dbReference type="InterPro" id="IPR001936">
    <property type="entry name" value="RasGAP_dom"/>
</dbReference>
<dbReference type="Proteomes" id="UP000035681">
    <property type="component" value="Unplaced"/>
</dbReference>
<accession>A0AAF5D0T5</accession>
<sequence length="1829" mass="210687">MNFKDLNLKSCEGDDLSNHLSEIETTCKSLVVYQGQMKVFEGFVPNKPQSSNCIKTINIKWHIGFCIVDPQEKSLICFNDKKAADEYCCDKIIIRIDKIYPFQEKFKIFDKSNTDKINDLFEIPYYCDDDIIPKPASIICCSQKNNFDVDYYKKSNDLIKMVSSTLNNKSTLNFNSSTSLNYSKSATLSKLDTTKKMDMNGNCNLRNYNYTSYNSIDRKKISLVPIFQPVDFILNGQTIPAYYYNSSKISSIQGKVDKSNSIASFPDMSKSKSIDFLSNGCELTCYDNLFPSFKNLQSNNTERENKAKVIKNANLLNENYYNLTKTPPYYNNYDLGKCTTFTNNFFLPMSNSKYYPNNCKNVELYQQKYSLRNHEMPNYEAKNLNNLSNQFYKNTPTQDKYLQENPNLFFISNNSNKQNDFSHNQSYYSNDSNFFCNQKRNRSKRYISSDDNFLNNSNDLNEIISSSKTKPIFKLPEYNLKTRTDNNKKNIKVNNEDINLILRKSPTNIVQNKLRRTYNNEETFNDYNNVTFSNSLLLTPKSIEKNISPNNIYQDINDSKLNQNVIPKSNIYAFVNDDLIKDKIFDGSKCQKKSNPLVTSNFNNLDNHFYDLWTTIMHRTQSLTNPLHYYSNFSLNIIPEECTIGNDYFETCYEGDELDEKKNSKLTSQKLVENKERCNSTYFTKFKNSFSQSNLALHQNYLLDKWIPHELNDYQKNRRYEICSSLILRNKNDPFLDRIVTCDEKWILYDNRKRSGQWLDINEAPKSFPKPQLNQKKVMVTVWWSAEGIIHYEFLKPGETITAESYCQQIEEMHKKLCQKRPALVNRKGPVLLHDNARPHVSKKTLQKLGELGPDTRQSSENLSSTGMYNKYPQKSLYYGNLGTTFDNNQKQKLRNCKSHESLMSFSNTSHMIDLGSTNTQLHPVHPSVLGIANCFKVANTYYACKTPSERAKWIENLRRTMNPRRDQSRRTENALQIWILEAKGIPSKKNYFCEICLDKTYNIKVGSEGFSNKLTSNWVSKSSSEQASIRIKARFQTIDVLPMHVYDHLLYFVKENYLPLCLTLEPILSVKAKEDFANSLVRILHKHRCIKEFLCDLIMSEVNVLDNKHLMFRGNSLATKAMESYMKLVADDYLQETLGDFIKMVLEGNDNCEVDPMKLSNSTPNLLERNRQQLIFLCEAAWSKIIVSLKFFPIELKQVFELLRKRLIASNKSELADNLISSSIFLRYLCPAILSPSLFSLVSEFPNQQVSRNLTLIAKTIQTLANFNKFGGKEHYMEFMNDFVTREWDNMHSFLLKISSNNGMTFDGSLQSTTSAITNLDVLIDTGKELSLLYHYLEEVWNDEIHEKVSMEESNLSQLKEILMEINLSKNRNFDNTSTHTLHTSGSYSPSSDYENGTSISYNQKVEPTHNFPKLRENTFNLENISNKGSPYHNRNLVMNNGHNSITSGIRSKSQHLDFSGTKTSRNSLYNSRDHIDINQGYFEPRQYTIYDDTSNHSIEQKYSNKMAQKPYEKYHIYDEVSHSNKINRPPIEHKDLLLATSSKPLCSYSSSSQGTSELIDSESSDIEVTLHGGINKPVKRQKRKSIADAQIILDGRNHIHNTLSIPFSSGYQSQSQSSPISSNSISPVDLDSPTKNGNILKQYDISNNCMRQRRPSSPLFVHSYSNSTGTTSSNASSAANDSGVGTSTASIQNSSVRNRKNIWHNIQSESLDLLDSENSLHSLTLHDNNKSKSEISNQQIIIENQKREIERLIRENELLRRQMSTNVLSLNSIDLPKDESKKNNTLSTYPLINNSTNDASTCVRQMISLISNFDCISIKKKLYLVQN</sequence>
<feature type="compositionally biased region" description="Low complexity" evidence="3">
    <location>
        <begin position="1610"/>
        <end position="1628"/>
    </location>
</feature>
<dbReference type="Pfam" id="PF01359">
    <property type="entry name" value="Transposase_1"/>
    <property type="match status" value="1"/>
</dbReference>
<name>A0AAF5D0T5_STRER</name>
<protein>
    <recommendedName>
        <fullName evidence="4">Ras-GAP domain-containing protein</fullName>
    </recommendedName>
</protein>
<dbReference type="Pfam" id="PF25321">
    <property type="entry name" value="PH_RASGAP"/>
    <property type="match status" value="1"/>
</dbReference>
<feature type="compositionally biased region" description="Polar residues" evidence="3">
    <location>
        <begin position="1635"/>
        <end position="1652"/>
    </location>
</feature>
<keyword evidence="5" id="KW-1185">Reference proteome</keyword>
<feature type="compositionally biased region" description="Low complexity" evidence="3">
    <location>
        <begin position="1665"/>
        <end position="1687"/>
    </location>
</feature>
<dbReference type="CDD" id="cd05136">
    <property type="entry name" value="RasGAP_DAB2IP"/>
    <property type="match status" value="1"/>
</dbReference>
<proteinExistence type="predicted"/>
<feature type="region of interest" description="Disordered" evidence="3">
    <location>
        <begin position="1607"/>
        <end position="1694"/>
    </location>
</feature>
<keyword evidence="2" id="KW-0175">Coiled coil</keyword>
<dbReference type="Gene3D" id="1.10.506.10">
    <property type="entry name" value="GTPase Activation - p120gap, domain 1"/>
    <property type="match status" value="2"/>
</dbReference>
<evidence type="ECO:0000313" key="6">
    <source>
        <dbReference type="WBParaSite" id="TCONS_00004763.p1"/>
    </source>
</evidence>
<dbReference type="AlphaFoldDB" id="A0AAF5D0T5"/>
<dbReference type="SMART" id="SM00323">
    <property type="entry name" value="RasGAP"/>
    <property type="match status" value="1"/>
</dbReference>
<dbReference type="InterPro" id="IPR039360">
    <property type="entry name" value="Ras_GTPase"/>
</dbReference>
<dbReference type="Pfam" id="PF00616">
    <property type="entry name" value="RasGAP"/>
    <property type="match status" value="1"/>
</dbReference>
<evidence type="ECO:0000256" key="3">
    <source>
        <dbReference type="SAM" id="MobiDB-lite"/>
    </source>
</evidence>
<dbReference type="GO" id="GO:0003676">
    <property type="term" value="F:nucleic acid binding"/>
    <property type="evidence" value="ECO:0007669"/>
    <property type="project" value="InterPro"/>
</dbReference>
<dbReference type="PANTHER" id="PTHR10194:SF60">
    <property type="entry name" value="RAS GTPASE-ACTIVATING PROTEIN RASKOL"/>
    <property type="match status" value="1"/>
</dbReference>
<reference evidence="6" key="1">
    <citation type="submission" date="2024-02" db="UniProtKB">
        <authorList>
            <consortium name="WormBaseParasite"/>
        </authorList>
    </citation>
    <scope>IDENTIFICATION</scope>
</reference>
<feature type="coiled-coil region" evidence="2">
    <location>
        <begin position="1737"/>
        <end position="1764"/>
    </location>
</feature>
<dbReference type="WBParaSite" id="TCONS_00004763.p1">
    <property type="protein sequence ID" value="TCONS_00004763.p1"/>
    <property type="gene ID" value="XLOC_002745"/>
</dbReference>
<evidence type="ECO:0000256" key="2">
    <source>
        <dbReference type="SAM" id="Coils"/>
    </source>
</evidence>
<dbReference type="PROSITE" id="PS50018">
    <property type="entry name" value="RAS_GTPASE_ACTIV_2"/>
    <property type="match status" value="1"/>
</dbReference>
<dbReference type="InterPro" id="IPR036397">
    <property type="entry name" value="RNaseH_sf"/>
</dbReference>
<evidence type="ECO:0000256" key="1">
    <source>
        <dbReference type="ARBA" id="ARBA00022468"/>
    </source>
</evidence>
<dbReference type="InterPro" id="IPR023152">
    <property type="entry name" value="RasGAP_CS"/>
</dbReference>
<evidence type="ECO:0000259" key="4">
    <source>
        <dbReference type="PROSITE" id="PS50018"/>
    </source>
</evidence>
<dbReference type="InterPro" id="IPR001888">
    <property type="entry name" value="Transposase_1"/>
</dbReference>
<dbReference type="PROSITE" id="PS00509">
    <property type="entry name" value="RAS_GTPASE_ACTIV_1"/>
    <property type="match status" value="1"/>
</dbReference>
<dbReference type="GO" id="GO:0005096">
    <property type="term" value="F:GTPase activator activity"/>
    <property type="evidence" value="ECO:0007669"/>
    <property type="project" value="UniProtKB-KW"/>
</dbReference>
<dbReference type="SUPFAM" id="SSF48350">
    <property type="entry name" value="GTPase activation domain, GAP"/>
    <property type="match status" value="1"/>
</dbReference>
<feature type="domain" description="Ras-GAP" evidence="4">
    <location>
        <begin position="1073"/>
        <end position="1267"/>
    </location>
</feature>
<dbReference type="InterPro" id="IPR008936">
    <property type="entry name" value="Rho_GTPase_activation_prot"/>
</dbReference>
<dbReference type="Gene3D" id="3.30.420.10">
    <property type="entry name" value="Ribonuclease H-like superfamily/Ribonuclease H"/>
    <property type="match status" value="1"/>
</dbReference>
<feature type="region of interest" description="Disordered" evidence="3">
    <location>
        <begin position="1375"/>
        <end position="1397"/>
    </location>
</feature>